<evidence type="ECO:0000259" key="6">
    <source>
        <dbReference type="Pfam" id="PF15780"/>
    </source>
</evidence>
<evidence type="ECO:0000313" key="8">
    <source>
        <dbReference type="EMBL" id="AKQ65478.1"/>
    </source>
</evidence>
<feature type="domain" description="Abnormal spindle-like microcephaly-associated protein ASH" evidence="6">
    <location>
        <begin position="809"/>
        <end position="886"/>
    </location>
</feature>
<protein>
    <recommendedName>
        <fullName evidence="10">Abnormal spindle-like microcephaly-associated protein ASH domain-containing protein</fullName>
    </recommendedName>
</protein>
<evidence type="ECO:0000259" key="7">
    <source>
        <dbReference type="Pfam" id="PF22544"/>
    </source>
</evidence>
<evidence type="ECO:0000256" key="1">
    <source>
        <dbReference type="ARBA" id="ARBA00004138"/>
    </source>
</evidence>
<name>A0A0H4WV59_9BACT</name>
<dbReference type="GO" id="GO:0005737">
    <property type="term" value="C:cytoplasm"/>
    <property type="evidence" value="ECO:0007669"/>
    <property type="project" value="UniProtKB-SubCell"/>
</dbReference>
<dbReference type="NCBIfam" id="NF012200">
    <property type="entry name" value="choice_anch_D"/>
    <property type="match status" value="6"/>
</dbReference>
<dbReference type="PANTHER" id="PTHR46127:SF1">
    <property type="entry name" value="CILIA- AND FLAGELLA-ASSOCIATED PROTEIN 65"/>
    <property type="match status" value="1"/>
</dbReference>
<gene>
    <name evidence="8" type="ORF">A176_002390</name>
</gene>
<accession>A0A0H4WV59</accession>
<keyword evidence="4" id="KW-0969">Cilium</keyword>
<evidence type="ECO:0008006" key="10">
    <source>
        <dbReference type="Google" id="ProtNLM"/>
    </source>
</evidence>
<keyword evidence="3" id="KW-0963">Cytoplasm</keyword>
<dbReference type="Pfam" id="PF22544">
    <property type="entry name" value="HYDIN_VesB_CFA65-like_Ig"/>
    <property type="match status" value="1"/>
</dbReference>
<proteinExistence type="predicted"/>
<dbReference type="PATRIC" id="fig|1297742.4.peg.2413"/>
<reference evidence="8 9" key="1">
    <citation type="journal article" date="2016" name="PLoS ONE">
        <title>Complete Genome Sequence and Comparative Genomics of a Novel Myxobacterium Myxococcus hansupus.</title>
        <authorList>
            <person name="Sharma G."/>
            <person name="Narwani T."/>
            <person name="Subramanian S."/>
        </authorList>
    </citation>
    <scope>NUCLEOTIDE SEQUENCE [LARGE SCALE GENOMIC DNA]</scope>
    <source>
        <strain evidence="9">mixupus</strain>
    </source>
</reference>
<feature type="domain" description="HYDIN/VesB/CFA65-like Ig-like" evidence="7">
    <location>
        <begin position="130"/>
        <end position="218"/>
    </location>
</feature>
<organism evidence="8 9">
    <name type="scientific">Pseudomyxococcus hansupus</name>
    <dbReference type="NCBI Taxonomy" id="1297742"/>
    <lineage>
        <taxon>Bacteria</taxon>
        <taxon>Pseudomonadati</taxon>
        <taxon>Myxococcota</taxon>
        <taxon>Myxococcia</taxon>
        <taxon>Myxococcales</taxon>
        <taxon>Cystobacterineae</taxon>
        <taxon>Myxococcaceae</taxon>
        <taxon>Pseudomyxococcus</taxon>
    </lineage>
</organism>
<dbReference type="eggNOG" id="COG1470">
    <property type="taxonomic scope" value="Bacteria"/>
</dbReference>
<evidence type="ECO:0000256" key="2">
    <source>
        <dbReference type="ARBA" id="ARBA00004496"/>
    </source>
</evidence>
<dbReference type="PANTHER" id="PTHR46127">
    <property type="entry name" value="CILIA- AND FLAGELLA-ASSOCIATED PROTEIN 65"/>
    <property type="match status" value="1"/>
</dbReference>
<evidence type="ECO:0000313" key="9">
    <source>
        <dbReference type="Proteomes" id="UP000009026"/>
    </source>
</evidence>
<dbReference type="InterPro" id="IPR052614">
    <property type="entry name" value="CFAP65"/>
</dbReference>
<evidence type="ECO:0000256" key="4">
    <source>
        <dbReference type="ARBA" id="ARBA00023069"/>
    </source>
</evidence>
<dbReference type="InterPro" id="IPR013783">
    <property type="entry name" value="Ig-like_fold"/>
</dbReference>
<dbReference type="Gene3D" id="2.60.40.10">
    <property type="entry name" value="Immunoglobulins"/>
    <property type="match status" value="8"/>
</dbReference>
<keyword evidence="9" id="KW-1185">Reference proteome</keyword>
<dbReference type="Pfam" id="PF15780">
    <property type="entry name" value="ASH"/>
    <property type="match status" value="1"/>
</dbReference>
<evidence type="ECO:0000256" key="5">
    <source>
        <dbReference type="ARBA" id="ARBA00023273"/>
    </source>
</evidence>
<keyword evidence="5" id="KW-0966">Cell projection</keyword>
<sequence length="941" mass="98401">MTRTFSLTGEGDTATLSASTESLNFGAVSPRTSRTLRITLTNTGRVPVELQNLTLNDDVYFKAALEGASDSKVIPVHGSRDVLVTFSPQDTSTLSAELSITLWNEAQPLPRIRLSGIGAYAMAQLTPSPVYFNTVPRGAPTTLPVTLRNIGTATLTVSNVIPNAPFSARPSQGTWPIDIVAGESRTIDVTFTPEVEGPVERQLTIISNSQGASNVQLTAVGTGTLPVLNLPGGTAIDFAAQVQNQESPPRDLVIKNTGLAPLELYAINSPNNFCIYATDPNGGTACPHSISGGTLQPQESAIFKLTARPTEVRAIVETLSISSNAATSPNLVTLSVNGTGGVTTASTSVDFGACNLGALVERQISITNTGLTGDEVTALELDPANSPWGSEFSAQLPLVIPNDGRSVPLTLRFHPRGNEVSQRRLTAHLRTRSGQTLTLTLQGTGTSSGLRVERTDELPFNYALDFGGVRTGTSSALVRLRLTHTGAPLGGGDAGTVAAAPVTLRSMSLEGADNASFSLGTPSLPFTLQPGGSTELTVQFIPGAEKRGFSAALRITSDAAGAPSQVVRLSGEGRDHLLFLSPANLDFGAQVAQANTKVTLPVDITNTSIQPIDITGIAIVGTADGAQSEPSHFEATSARGTRFTLQPRQSAQVGVAFTPRADITSKAALEFTSSDVSSPVARVNLAGKGLSTMFRDLSRTVDFGTVRRSVLISRKLVLTNDSTRSIVLRAATPEGAQAHHFHVIAPAFDAAGRTLAPSESVTLEIRYDTAQVATSEATLVLAVDDQPRAAQVALKGVTVENFLEAIPTSVDFGWGDMGVPSEPTRITLTNKSDATMRVSDVKVTNPAFELSAVNLPLELAPGEETTLSVTFRPQAGGPMTGEIQLFLQDPQSPALTIELHGQGRTLESEGGGCGCGAGGGGSALLGLVGLAALRMQRRRRP</sequence>
<dbReference type="EMBL" id="CP012109">
    <property type="protein sequence ID" value="AKQ65478.1"/>
    <property type="molecule type" value="Genomic_DNA"/>
</dbReference>
<comment type="subcellular location">
    <subcellularLocation>
        <location evidence="1">Cell projection</location>
        <location evidence="1">Cilium</location>
    </subcellularLocation>
    <subcellularLocation>
        <location evidence="2">Cytoplasm</location>
    </subcellularLocation>
</comment>
<dbReference type="AlphaFoldDB" id="A0A0H4WV59"/>
<dbReference type="KEGG" id="mym:A176_002390"/>
<evidence type="ECO:0000256" key="3">
    <source>
        <dbReference type="ARBA" id="ARBA00022490"/>
    </source>
</evidence>
<dbReference type="InterPro" id="IPR053879">
    <property type="entry name" value="HYDIN_VesB_CFA65-like_Ig"/>
</dbReference>
<dbReference type="Proteomes" id="UP000009026">
    <property type="component" value="Chromosome"/>
</dbReference>
<dbReference type="InterPro" id="IPR031549">
    <property type="entry name" value="ASH"/>
</dbReference>
<dbReference type="eggNOG" id="COG3121">
    <property type="taxonomic scope" value="Bacteria"/>
</dbReference>
<dbReference type="STRING" id="1297742.A176_002390"/>